<dbReference type="Proteomes" id="UP000094412">
    <property type="component" value="Unassembled WGS sequence"/>
</dbReference>
<name>A0A1C2DSF3_9HYPH</name>
<dbReference type="RefSeq" id="WP_024922257.1">
    <property type="nucleotide sequence ID" value="NZ_MDEO01000032.1"/>
</dbReference>
<dbReference type="Pfam" id="PF10703">
    <property type="entry name" value="MoaF"/>
    <property type="match status" value="1"/>
</dbReference>
<proteinExistence type="predicted"/>
<evidence type="ECO:0000259" key="2">
    <source>
        <dbReference type="Pfam" id="PF17409"/>
    </source>
</evidence>
<dbReference type="STRING" id="1566387.QV13_13235"/>
<feature type="domain" description="MoaF C-terminal" evidence="2">
    <location>
        <begin position="145"/>
        <end position="253"/>
    </location>
</feature>
<sequence>MNDVNRPADWKHFDDFAAGIATNRLPTTKALAGQTFKITLKGGRQVDLAFTSPDTVAWGEGKEAGVDWYEALEVAPDTFFINMTFGARTTEDEAFIVNTRTRRVLSVRERVRDAGEAPGEPRVAQTWLAGVLGDASAAPTGIEPAPTRDLIGLTAHYQYSPNHLYEHVYLSSQRYAWQNLVGVQRGHGDVDLATTWKFAENQYVFGFREFIIPVASLFFYNWDGMRSTGKFLGVTSTGAVENKPAGALIEKKSTTVYDEGRAPV</sequence>
<evidence type="ECO:0000313" key="3">
    <source>
        <dbReference type="EMBL" id="OCX17700.1"/>
    </source>
</evidence>
<dbReference type="OrthoDB" id="8537304at2"/>
<gene>
    <name evidence="3" type="ORF">QV13_13235</name>
</gene>
<evidence type="ECO:0000313" key="4">
    <source>
        <dbReference type="Proteomes" id="UP000094412"/>
    </source>
</evidence>
<keyword evidence="4" id="KW-1185">Reference proteome</keyword>
<protein>
    <submittedName>
        <fullName evidence="3">Molybdenum cofactor biosynthesis protein F</fullName>
    </submittedName>
</protein>
<feature type="domain" description="Molybdenum cofactor biosynthesis protein F N-terminal" evidence="1">
    <location>
        <begin position="9"/>
        <end position="109"/>
    </location>
</feature>
<evidence type="ECO:0000259" key="1">
    <source>
        <dbReference type="Pfam" id="PF10703"/>
    </source>
</evidence>
<organism evidence="3 4">
    <name type="scientific">Mesorhizobium hungaricum</name>
    <dbReference type="NCBI Taxonomy" id="1566387"/>
    <lineage>
        <taxon>Bacteria</taxon>
        <taxon>Pseudomonadati</taxon>
        <taxon>Pseudomonadota</taxon>
        <taxon>Alphaproteobacteria</taxon>
        <taxon>Hyphomicrobiales</taxon>
        <taxon>Phyllobacteriaceae</taxon>
        <taxon>Mesorhizobium</taxon>
    </lineage>
</organism>
<accession>A0A1C2DSF3</accession>
<reference evidence="3 4" key="1">
    <citation type="submission" date="2016-08" db="EMBL/GenBank/DDBJ databases">
        <title>Whole genome sequence of Mesorhizobium sp. strain UASWS1009 isolated from industrial sewage.</title>
        <authorList>
            <person name="Crovadore J."/>
            <person name="Calmin G."/>
            <person name="Chablais R."/>
            <person name="Cochard B."/>
            <person name="Lefort F."/>
        </authorList>
    </citation>
    <scope>NUCLEOTIDE SEQUENCE [LARGE SCALE GENOMIC DNA]</scope>
    <source>
        <strain evidence="3 4">UASWS1009</strain>
    </source>
</reference>
<comment type="caution">
    <text evidence="3">The sequence shown here is derived from an EMBL/GenBank/DDBJ whole genome shotgun (WGS) entry which is preliminary data.</text>
</comment>
<dbReference type="Pfam" id="PF17409">
    <property type="entry name" value="MoaF_C"/>
    <property type="match status" value="1"/>
</dbReference>
<dbReference type="InterPro" id="IPR035348">
    <property type="entry name" value="MoaF_C"/>
</dbReference>
<dbReference type="AlphaFoldDB" id="A0A1C2DSF3"/>
<dbReference type="InterPro" id="IPR024724">
    <property type="entry name" value="MoaF_N"/>
</dbReference>
<dbReference type="EMBL" id="MDEO01000032">
    <property type="protein sequence ID" value="OCX17700.1"/>
    <property type="molecule type" value="Genomic_DNA"/>
</dbReference>